<name>A0AA38GNX4_TAXCH</name>
<keyword evidence="3" id="KW-1185">Reference proteome</keyword>
<dbReference type="EMBL" id="JAHRHJ020000002">
    <property type="protein sequence ID" value="KAH9325678.1"/>
    <property type="molecule type" value="Genomic_DNA"/>
</dbReference>
<comment type="caution">
    <text evidence="2">The sequence shown here is derived from an EMBL/GenBank/DDBJ whole genome shotgun (WGS) entry which is preliminary data.</text>
</comment>
<feature type="non-terminal residue" evidence="2">
    <location>
        <position position="1"/>
    </location>
</feature>
<feature type="transmembrane region" description="Helical" evidence="1">
    <location>
        <begin position="6"/>
        <end position="28"/>
    </location>
</feature>
<protein>
    <submittedName>
        <fullName evidence="2">Uncharacterized protein</fullName>
    </submittedName>
</protein>
<evidence type="ECO:0000313" key="3">
    <source>
        <dbReference type="Proteomes" id="UP000824469"/>
    </source>
</evidence>
<keyword evidence="1" id="KW-1133">Transmembrane helix</keyword>
<dbReference type="PANTHER" id="PTHR12242:SF6">
    <property type="entry name" value="PROTEIN ROLLING PROTEIN"/>
    <property type="match status" value="1"/>
</dbReference>
<reference evidence="2 3" key="1">
    <citation type="journal article" date="2021" name="Nat. Plants">
        <title>The Taxus genome provides insights into paclitaxel biosynthesis.</title>
        <authorList>
            <person name="Xiong X."/>
            <person name="Gou J."/>
            <person name="Liao Q."/>
            <person name="Li Y."/>
            <person name="Zhou Q."/>
            <person name="Bi G."/>
            <person name="Li C."/>
            <person name="Du R."/>
            <person name="Wang X."/>
            <person name="Sun T."/>
            <person name="Guo L."/>
            <person name="Liang H."/>
            <person name="Lu P."/>
            <person name="Wu Y."/>
            <person name="Zhang Z."/>
            <person name="Ro D.K."/>
            <person name="Shang Y."/>
            <person name="Huang S."/>
            <person name="Yan J."/>
        </authorList>
    </citation>
    <scope>NUCLEOTIDE SEQUENCE [LARGE SCALE GENOMIC DNA]</scope>
    <source>
        <strain evidence="2">Ta-2019</strain>
    </source>
</reference>
<proteinExistence type="predicted"/>
<keyword evidence="1" id="KW-0472">Membrane</keyword>
<feature type="transmembrane region" description="Helical" evidence="1">
    <location>
        <begin position="80"/>
        <end position="103"/>
    </location>
</feature>
<keyword evidence="1" id="KW-0812">Transmembrane</keyword>
<dbReference type="GO" id="GO:0016020">
    <property type="term" value="C:membrane"/>
    <property type="evidence" value="ECO:0007669"/>
    <property type="project" value="TreeGrafter"/>
</dbReference>
<feature type="transmembrane region" description="Helical" evidence="1">
    <location>
        <begin position="115"/>
        <end position="136"/>
    </location>
</feature>
<dbReference type="AlphaFoldDB" id="A0AA38GNX4"/>
<dbReference type="PANTHER" id="PTHR12242">
    <property type="entry name" value="OS02G0130600 PROTEIN-RELATED"/>
    <property type="match status" value="1"/>
</dbReference>
<gene>
    <name evidence="2" type="ORF">KI387_005856</name>
</gene>
<evidence type="ECO:0000313" key="2">
    <source>
        <dbReference type="EMBL" id="KAH9325678.1"/>
    </source>
</evidence>
<sequence length="306" mass="35061">MGLVMHWYDFVCVGIVGVSVVGAIVVLIRNEGRRIKARDRINEGGMMAERSYESLLVPTLEEPVEGFVSSMSLWISCWRCVHPALLAIYRFLAFIIMLLLLIWDIEDWTLGIYAYYTEWTFTLVIIYFGLATIISAKGCSQLAKKDNTRDQDVRANFLKMDPEQGAHVTERSGKNLDGGLVKLKNHQELEEQKKRAGFWGYAMQIIFQTCAGAVMMTDIVFWLVIVPFLSSERFALNLLMGSMHTVNALLLLIDASLNSMNFPWFRGAYFVLWTALYVIFQWIIHACGMTWWPYPFLELSTPWAPL</sequence>
<feature type="transmembrane region" description="Helical" evidence="1">
    <location>
        <begin position="205"/>
        <end position="228"/>
    </location>
</feature>
<accession>A0AA38GNX4</accession>
<evidence type="ECO:0000256" key="1">
    <source>
        <dbReference type="SAM" id="Phobius"/>
    </source>
</evidence>
<dbReference type="OMA" id="DLTIMVY"/>
<feature type="transmembrane region" description="Helical" evidence="1">
    <location>
        <begin position="234"/>
        <end position="257"/>
    </location>
</feature>
<feature type="transmembrane region" description="Helical" evidence="1">
    <location>
        <begin position="269"/>
        <end position="292"/>
    </location>
</feature>
<organism evidence="2 3">
    <name type="scientific">Taxus chinensis</name>
    <name type="common">Chinese yew</name>
    <name type="synonym">Taxus wallichiana var. chinensis</name>
    <dbReference type="NCBI Taxonomy" id="29808"/>
    <lineage>
        <taxon>Eukaryota</taxon>
        <taxon>Viridiplantae</taxon>
        <taxon>Streptophyta</taxon>
        <taxon>Embryophyta</taxon>
        <taxon>Tracheophyta</taxon>
        <taxon>Spermatophyta</taxon>
        <taxon>Pinopsida</taxon>
        <taxon>Pinidae</taxon>
        <taxon>Conifers II</taxon>
        <taxon>Cupressales</taxon>
        <taxon>Taxaceae</taxon>
        <taxon>Taxus</taxon>
    </lineage>
</organism>
<dbReference type="Proteomes" id="UP000824469">
    <property type="component" value="Unassembled WGS sequence"/>
</dbReference>